<dbReference type="PANTHER" id="PTHR14969:SF54">
    <property type="entry name" value="PHOSPHATIDYLGLYCEROPHOSPHATASE B"/>
    <property type="match status" value="1"/>
</dbReference>
<evidence type="ECO:0000256" key="2">
    <source>
        <dbReference type="ARBA" id="ARBA00032707"/>
    </source>
</evidence>
<evidence type="ECO:0000313" key="6">
    <source>
        <dbReference type="EMBL" id="SJL84457.1"/>
    </source>
</evidence>
<reference evidence="6 7" key="1">
    <citation type="submission" date="2017-02" db="EMBL/GenBank/DDBJ databases">
        <authorList>
            <person name="Peterson S.W."/>
        </authorList>
    </citation>
    <scope>NUCLEOTIDE SEQUENCE [LARGE SCALE GENOMIC DNA]</scope>
    <source>
        <strain evidence="6 7">CECT 9027</strain>
    </source>
</reference>
<dbReference type="RefSeq" id="WP_077314820.1">
    <property type="nucleotide sequence ID" value="NZ_AP024888.1"/>
</dbReference>
<keyword evidence="6" id="KW-0378">Hydrolase</keyword>
<evidence type="ECO:0000256" key="4">
    <source>
        <dbReference type="SAM" id="Phobius"/>
    </source>
</evidence>
<dbReference type="CDD" id="cd01610">
    <property type="entry name" value="PAP2_like"/>
    <property type="match status" value="1"/>
</dbReference>
<feature type="transmembrane region" description="Helical" evidence="4">
    <location>
        <begin position="15"/>
        <end position="35"/>
    </location>
</feature>
<feature type="domain" description="Phosphatidic acid phosphatase type 2/haloperoxidase" evidence="5">
    <location>
        <begin position="85"/>
        <end position="233"/>
    </location>
</feature>
<comment type="catalytic activity">
    <reaction evidence="3">
        <text>di-trans,octa-cis-undecaprenyl diphosphate + H2O = di-trans,octa-cis-undecaprenyl phosphate + phosphate + H(+)</text>
        <dbReference type="Rhea" id="RHEA:28094"/>
        <dbReference type="ChEBI" id="CHEBI:15377"/>
        <dbReference type="ChEBI" id="CHEBI:15378"/>
        <dbReference type="ChEBI" id="CHEBI:43474"/>
        <dbReference type="ChEBI" id="CHEBI:58405"/>
        <dbReference type="ChEBI" id="CHEBI:60392"/>
        <dbReference type="EC" id="3.6.1.27"/>
    </reaction>
</comment>
<gene>
    <name evidence="6" type="primary">pgpB_2</name>
    <name evidence="6" type="ORF">VPAL9027_02441</name>
</gene>
<keyword evidence="4" id="KW-0472">Membrane</keyword>
<dbReference type="PANTHER" id="PTHR14969">
    <property type="entry name" value="SPHINGOSINE-1-PHOSPHATE PHOSPHOHYDROLASE"/>
    <property type="match status" value="1"/>
</dbReference>
<keyword evidence="7" id="KW-1185">Reference proteome</keyword>
<evidence type="ECO:0000256" key="3">
    <source>
        <dbReference type="ARBA" id="ARBA00047594"/>
    </source>
</evidence>
<keyword evidence="4" id="KW-0812">Transmembrane</keyword>
<dbReference type="SMART" id="SM00014">
    <property type="entry name" value="acidPPc"/>
    <property type="match status" value="1"/>
</dbReference>
<feature type="transmembrane region" description="Helical" evidence="4">
    <location>
        <begin position="55"/>
        <end position="74"/>
    </location>
</feature>
<feature type="transmembrane region" description="Helical" evidence="4">
    <location>
        <begin position="86"/>
        <end position="104"/>
    </location>
</feature>
<name>A0A1R4B6B2_9VIBR</name>
<dbReference type="GO" id="GO:0005886">
    <property type="term" value="C:plasma membrane"/>
    <property type="evidence" value="ECO:0007669"/>
    <property type="project" value="TreeGrafter"/>
</dbReference>
<dbReference type="InterPro" id="IPR000326">
    <property type="entry name" value="PAP2/HPO"/>
</dbReference>
<accession>A0A1R4B6B2</accession>
<evidence type="ECO:0000259" key="5">
    <source>
        <dbReference type="SMART" id="SM00014"/>
    </source>
</evidence>
<keyword evidence="4" id="KW-1133">Transmembrane helix</keyword>
<dbReference type="STRING" id="1918946.VPAL9027_02441"/>
<feature type="transmembrane region" description="Helical" evidence="4">
    <location>
        <begin position="218"/>
        <end position="236"/>
    </location>
</feature>
<feature type="transmembrane region" description="Helical" evidence="4">
    <location>
        <begin position="163"/>
        <end position="185"/>
    </location>
</feature>
<dbReference type="EC" id="3.6.1.27" evidence="1"/>
<dbReference type="SUPFAM" id="SSF48317">
    <property type="entry name" value="Acid phosphatase/Vanadium-dependent haloperoxidase"/>
    <property type="match status" value="1"/>
</dbReference>
<dbReference type="AlphaFoldDB" id="A0A1R4B6B2"/>
<dbReference type="InterPro" id="IPR036938">
    <property type="entry name" value="PAP2/HPO_sf"/>
</dbReference>
<dbReference type="OrthoDB" id="5586741at2"/>
<dbReference type="GO" id="GO:0050380">
    <property type="term" value="F:undecaprenyl-diphosphatase activity"/>
    <property type="evidence" value="ECO:0007669"/>
    <property type="project" value="UniProtKB-EC"/>
</dbReference>
<feature type="transmembrane region" description="Helical" evidence="4">
    <location>
        <begin position="192"/>
        <end position="212"/>
    </location>
</feature>
<evidence type="ECO:0000256" key="1">
    <source>
        <dbReference type="ARBA" id="ARBA00012374"/>
    </source>
</evidence>
<dbReference type="EMBL" id="FUFT01000005">
    <property type="protein sequence ID" value="SJL84457.1"/>
    <property type="molecule type" value="Genomic_DNA"/>
</dbReference>
<sequence length="255" mass="29179">MNTHTPLFDRFKNHLIIVVAFSVLLATISLLLYPLDLLSTPHTVTGFVWSNLSATASNPGCIFTLITLMICVFYKSKFSDEFKVNALIQLLLLLVLSLGLKTAMKQMTHSPRPYTVVMAESTVIASPRDFYTFSHSDKLNKIAQMQGTVSQWRWSNWQTEMNYAFPSGHTTFVTLCLLFFSRLFLMSKRYVLCAGLLCWAVGVAYSRLWLGMHRPADLFGAVGLENVIFLLVPYQYHRLTPWLMEKSQVMKQKWT</sequence>
<dbReference type="Gene3D" id="1.20.144.10">
    <property type="entry name" value="Phosphatidic acid phosphatase type 2/haloperoxidase"/>
    <property type="match status" value="1"/>
</dbReference>
<dbReference type="Proteomes" id="UP000189475">
    <property type="component" value="Unassembled WGS sequence"/>
</dbReference>
<evidence type="ECO:0000313" key="7">
    <source>
        <dbReference type="Proteomes" id="UP000189475"/>
    </source>
</evidence>
<organism evidence="6 7">
    <name type="scientific">Vibrio palustris</name>
    <dbReference type="NCBI Taxonomy" id="1918946"/>
    <lineage>
        <taxon>Bacteria</taxon>
        <taxon>Pseudomonadati</taxon>
        <taxon>Pseudomonadota</taxon>
        <taxon>Gammaproteobacteria</taxon>
        <taxon>Vibrionales</taxon>
        <taxon>Vibrionaceae</taxon>
        <taxon>Vibrio</taxon>
    </lineage>
</organism>
<protein>
    <recommendedName>
        <fullName evidence="1">undecaprenyl-diphosphate phosphatase</fullName>
        <ecNumber evidence="1">3.6.1.27</ecNumber>
    </recommendedName>
    <alternativeName>
        <fullName evidence="2">Undecaprenyl pyrophosphate phosphatase</fullName>
    </alternativeName>
</protein>
<proteinExistence type="predicted"/>
<dbReference type="Pfam" id="PF01569">
    <property type="entry name" value="PAP2"/>
    <property type="match status" value="1"/>
</dbReference>